<proteinExistence type="predicted"/>
<dbReference type="InterPro" id="IPR053082">
    <property type="entry name" value="Nuclear_GTPase_SLIP-GC"/>
</dbReference>
<protein>
    <submittedName>
        <fullName evidence="1">Uncharacterized protein</fullName>
    </submittedName>
</protein>
<dbReference type="PANTHER" id="PTHR47308:SF1">
    <property type="entry name" value="NUCLEAR GTPASE SLIP-GC"/>
    <property type="match status" value="1"/>
</dbReference>
<evidence type="ECO:0000313" key="2">
    <source>
        <dbReference type="Proteomes" id="UP001460270"/>
    </source>
</evidence>
<sequence>MILEKCLSKVAENSKYIFQVSSGDSHTTLNCASENNGVHRLGQSEVIDLISALSTVLTRGITEDFRKVFPNDGKSGPFYGVLHDFSLGTIILMQKYEGLKLQLIFIKSQEEKIKTKLIKVIRNRKKMIYNSLTLTVEEILQESYTKAATAKISLQRLMDTVFDHAKSNMLSQLQNLMNLVLDTLSESLHNSIQLSLREDTSVPDISIEFEEVTKLYNELTSTEGEDDLLLSDSDMDIL</sequence>
<accession>A0AAW0Q5P1</accession>
<evidence type="ECO:0000313" key="1">
    <source>
        <dbReference type="EMBL" id="KAK7940370.1"/>
    </source>
</evidence>
<dbReference type="GO" id="GO:0003924">
    <property type="term" value="F:GTPase activity"/>
    <property type="evidence" value="ECO:0007669"/>
    <property type="project" value="TreeGrafter"/>
</dbReference>
<dbReference type="Proteomes" id="UP001460270">
    <property type="component" value="Unassembled WGS sequence"/>
</dbReference>
<dbReference type="AlphaFoldDB" id="A0AAW0Q5P1"/>
<dbReference type="EMBL" id="JBBPFD010000002">
    <property type="protein sequence ID" value="KAK7940370.1"/>
    <property type="molecule type" value="Genomic_DNA"/>
</dbReference>
<gene>
    <name evidence="1" type="ORF">WMY93_003696</name>
</gene>
<name>A0AAW0Q5P1_9GOBI</name>
<organism evidence="1 2">
    <name type="scientific">Mugilogobius chulae</name>
    <name type="common">yellowstripe goby</name>
    <dbReference type="NCBI Taxonomy" id="88201"/>
    <lineage>
        <taxon>Eukaryota</taxon>
        <taxon>Metazoa</taxon>
        <taxon>Chordata</taxon>
        <taxon>Craniata</taxon>
        <taxon>Vertebrata</taxon>
        <taxon>Euteleostomi</taxon>
        <taxon>Actinopterygii</taxon>
        <taxon>Neopterygii</taxon>
        <taxon>Teleostei</taxon>
        <taxon>Neoteleostei</taxon>
        <taxon>Acanthomorphata</taxon>
        <taxon>Gobiaria</taxon>
        <taxon>Gobiiformes</taxon>
        <taxon>Gobioidei</taxon>
        <taxon>Gobiidae</taxon>
        <taxon>Gobionellinae</taxon>
        <taxon>Mugilogobius</taxon>
    </lineage>
</organism>
<comment type="caution">
    <text evidence="1">The sequence shown here is derived from an EMBL/GenBank/DDBJ whole genome shotgun (WGS) entry which is preliminary data.</text>
</comment>
<keyword evidence="2" id="KW-1185">Reference proteome</keyword>
<reference evidence="2" key="1">
    <citation type="submission" date="2024-04" db="EMBL/GenBank/DDBJ databases">
        <title>Salinicola lusitanus LLJ914,a marine bacterium isolated from the Okinawa Trough.</title>
        <authorList>
            <person name="Li J."/>
        </authorList>
    </citation>
    <scope>NUCLEOTIDE SEQUENCE [LARGE SCALE GENOMIC DNA]</scope>
</reference>
<dbReference type="PANTHER" id="PTHR47308">
    <property type="entry name" value="NUCLEAR GTPASE SLIP-GC"/>
    <property type="match status" value="1"/>
</dbReference>